<dbReference type="InterPro" id="IPR036412">
    <property type="entry name" value="HAD-like_sf"/>
</dbReference>
<dbReference type="OrthoDB" id="40579at2759"/>
<protein>
    <submittedName>
        <fullName evidence="1">Uncharacterized protein</fullName>
    </submittedName>
</protein>
<dbReference type="Gene3D" id="3.40.50.1000">
    <property type="entry name" value="HAD superfamily/HAD-like"/>
    <property type="match status" value="1"/>
</dbReference>
<dbReference type="PANTHER" id="PTHR43885:SF1">
    <property type="entry name" value="SUPERFAMILY HYDROLASE, PUTATIVE (AFU_ORTHOLOGUE AFUA_4G13290)-RELATED"/>
    <property type="match status" value="1"/>
</dbReference>
<proteinExistence type="predicted"/>
<gene>
    <name evidence="2" type="ORF">FOL46_006760</name>
    <name evidence="1" type="ORF">FOZ61_007840</name>
</gene>
<evidence type="ECO:0000313" key="3">
    <source>
        <dbReference type="Proteomes" id="UP000570595"/>
    </source>
</evidence>
<comment type="caution">
    <text evidence="1">The sequence shown here is derived from an EMBL/GenBank/DDBJ whole genome shotgun (WGS) entry which is preliminary data.</text>
</comment>
<dbReference type="Pfam" id="PF13242">
    <property type="entry name" value="Hydrolase_like"/>
    <property type="match status" value="1"/>
</dbReference>
<name>A0A7J6L749_PEROL</name>
<dbReference type="PANTHER" id="PTHR43885">
    <property type="entry name" value="HALOACID DEHALOGENASE-LIKE HYDROLASE"/>
    <property type="match status" value="1"/>
</dbReference>
<sequence>MSTAVQQQQQQGTRILVTFDVDGTLVRSVGANSAERNRWHHLAFAAGMKAVFDTDDADVTAIPHHGMTDMLIARDLAVHYGCPPEEVTDDKVAAVMKVMDKFGREHFEKFGEGLEILPGVESLLKTLSENYKDKVIVGLVTGNVESIGWAKMRALGIEQYFTTDPIRVGAFGGNDSPYRTELVRMARSKADSVFPDIVKLRNAHASIVVRWLHLNALSSTRVASSSLRASLSYEYQRSFTLRHFHVGDAPSDIEAAIDGGAFAIGVTTGTFTAEQLDSVQQATSENHTVFQNLLDKESVLRLMGLHE</sequence>
<dbReference type="InterPro" id="IPR023214">
    <property type="entry name" value="HAD_sf"/>
</dbReference>
<dbReference type="Pfam" id="PF00702">
    <property type="entry name" value="Hydrolase"/>
    <property type="match status" value="1"/>
</dbReference>
<dbReference type="EMBL" id="JABANN010000045">
    <property type="protein sequence ID" value="KAF4673647.1"/>
    <property type="molecule type" value="Genomic_DNA"/>
</dbReference>
<evidence type="ECO:0000313" key="4">
    <source>
        <dbReference type="Proteomes" id="UP000572268"/>
    </source>
</evidence>
<evidence type="ECO:0000313" key="1">
    <source>
        <dbReference type="EMBL" id="KAF4655006.1"/>
    </source>
</evidence>
<reference evidence="3 4" key="1">
    <citation type="submission" date="2020-04" db="EMBL/GenBank/DDBJ databases">
        <title>Perkinsus olseni comparative genomics.</title>
        <authorList>
            <person name="Bogema D.R."/>
        </authorList>
    </citation>
    <scope>NUCLEOTIDE SEQUENCE [LARGE SCALE GENOMIC DNA]</scope>
    <source>
        <strain evidence="1">ATCC PRA-179</strain>
        <strain evidence="2">ATCC PRA-31</strain>
    </source>
</reference>
<organism evidence="1 3">
    <name type="scientific">Perkinsus olseni</name>
    <name type="common">Perkinsus atlanticus</name>
    <dbReference type="NCBI Taxonomy" id="32597"/>
    <lineage>
        <taxon>Eukaryota</taxon>
        <taxon>Sar</taxon>
        <taxon>Alveolata</taxon>
        <taxon>Perkinsozoa</taxon>
        <taxon>Perkinsea</taxon>
        <taxon>Perkinsida</taxon>
        <taxon>Perkinsidae</taxon>
        <taxon>Perkinsus</taxon>
    </lineage>
</organism>
<dbReference type="Proteomes" id="UP000570595">
    <property type="component" value="Unassembled WGS sequence"/>
</dbReference>
<dbReference type="EMBL" id="JABAHT010000494">
    <property type="protein sequence ID" value="KAF4655006.1"/>
    <property type="molecule type" value="Genomic_DNA"/>
</dbReference>
<evidence type="ECO:0000313" key="2">
    <source>
        <dbReference type="EMBL" id="KAF4673647.1"/>
    </source>
</evidence>
<dbReference type="SUPFAM" id="SSF56784">
    <property type="entry name" value="HAD-like"/>
    <property type="match status" value="1"/>
</dbReference>
<dbReference type="AlphaFoldDB" id="A0A7J6L749"/>
<dbReference type="Proteomes" id="UP000572268">
    <property type="component" value="Unassembled WGS sequence"/>
</dbReference>
<accession>A0A7J6L749</accession>